<evidence type="ECO:0000313" key="16">
    <source>
        <dbReference type="Proteomes" id="UP000760480"/>
    </source>
</evidence>
<organism evidence="15 16">
    <name type="scientific">Candidatus Competibacter phosphatis</name>
    <dbReference type="NCBI Taxonomy" id="221280"/>
    <lineage>
        <taxon>Bacteria</taxon>
        <taxon>Pseudomonadati</taxon>
        <taxon>Pseudomonadota</taxon>
        <taxon>Gammaproteobacteria</taxon>
        <taxon>Candidatus Competibacteraceae</taxon>
        <taxon>Candidatus Competibacter</taxon>
    </lineage>
</organism>
<dbReference type="GO" id="GO:0008965">
    <property type="term" value="F:phosphoenolpyruvate-protein phosphotransferase activity"/>
    <property type="evidence" value="ECO:0007669"/>
    <property type="project" value="UniProtKB-EC"/>
</dbReference>
<evidence type="ECO:0000256" key="13">
    <source>
        <dbReference type="ARBA" id="ARBA00022842"/>
    </source>
</evidence>
<dbReference type="PANTHER" id="PTHR46244">
    <property type="entry name" value="PHOSPHOENOLPYRUVATE-PROTEIN PHOSPHOTRANSFERASE"/>
    <property type="match status" value="1"/>
</dbReference>
<dbReference type="Gene3D" id="3.30.450.40">
    <property type="match status" value="1"/>
</dbReference>
<dbReference type="Pfam" id="PF01590">
    <property type="entry name" value="GAF"/>
    <property type="match status" value="1"/>
</dbReference>
<protein>
    <recommendedName>
        <fullName evidence="5">phosphoenolpyruvate--protein phosphotransferase</fullName>
        <ecNumber evidence="5">2.7.3.9</ecNumber>
    </recommendedName>
</protein>
<dbReference type="NCBIfam" id="TIGR01417">
    <property type="entry name" value="PTS_I_fam"/>
    <property type="match status" value="1"/>
</dbReference>
<dbReference type="InterPro" id="IPR029016">
    <property type="entry name" value="GAF-like_dom_sf"/>
</dbReference>
<evidence type="ECO:0000256" key="5">
    <source>
        <dbReference type="ARBA" id="ARBA00012232"/>
    </source>
</evidence>
<comment type="similarity">
    <text evidence="4">Belongs to the PEP-utilizing enzyme family.</text>
</comment>
<evidence type="ECO:0000256" key="12">
    <source>
        <dbReference type="ARBA" id="ARBA00022777"/>
    </source>
</evidence>
<evidence type="ECO:0000313" key="15">
    <source>
        <dbReference type="EMBL" id="NMQ19776.1"/>
    </source>
</evidence>
<dbReference type="PANTHER" id="PTHR46244:SF1">
    <property type="entry name" value="PHOSPHOENOLPYRUVATE-DEPENDENT PHOSPHOTRANSFERASE SYSTEM"/>
    <property type="match status" value="1"/>
</dbReference>
<dbReference type="EC" id="2.7.3.9" evidence="5"/>
<comment type="catalytic activity">
    <reaction evidence="1">
        <text>L-histidyl-[protein] + phosphoenolpyruvate = N(pros)-phospho-L-histidyl-[protein] + pyruvate</text>
        <dbReference type="Rhea" id="RHEA:23880"/>
        <dbReference type="Rhea" id="RHEA-COMP:9745"/>
        <dbReference type="Rhea" id="RHEA-COMP:9746"/>
        <dbReference type="ChEBI" id="CHEBI:15361"/>
        <dbReference type="ChEBI" id="CHEBI:29979"/>
        <dbReference type="ChEBI" id="CHEBI:58702"/>
        <dbReference type="ChEBI" id="CHEBI:64837"/>
        <dbReference type="EC" id="2.7.3.9"/>
    </reaction>
</comment>
<evidence type="ECO:0000256" key="3">
    <source>
        <dbReference type="ARBA" id="ARBA00004496"/>
    </source>
</evidence>
<dbReference type="Pfam" id="PF02896">
    <property type="entry name" value="PEP-utilizers_C"/>
    <property type="match status" value="1"/>
</dbReference>
<dbReference type="Gene3D" id="1.10.274.10">
    <property type="entry name" value="PtsI, HPr-binding domain"/>
    <property type="match status" value="1"/>
</dbReference>
<dbReference type="Pfam" id="PF00391">
    <property type="entry name" value="PEP-utilizers"/>
    <property type="match status" value="1"/>
</dbReference>
<dbReference type="SUPFAM" id="SSF51621">
    <property type="entry name" value="Phosphoenolpyruvate/pyruvate domain"/>
    <property type="match status" value="1"/>
</dbReference>
<comment type="subcellular location">
    <subcellularLocation>
        <location evidence="3">Cytoplasm</location>
    </subcellularLocation>
</comment>
<dbReference type="PRINTS" id="PR01736">
    <property type="entry name" value="PHPHTRNFRASE"/>
</dbReference>
<evidence type="ECO:0000256" key="4">
    <source>
        <dbReference type="ARBA" id="ARBA00007837"/>
    </source>
</evidence>
<evidence type="ECO:0000256" key="8">
    <source>
        <dbReference type="ARBA" id="ARBA00022597"/>
    </source>
</evidence>
<comment type="cofactor">
    <cofactor evidence="2">
        <name>Mg(2+)</name>
        <dbReference type="ChEBI" id="CHEBI:18420"/>
    </cofactor>
</comment>
<dbReference type="InterPro" id="IPR008279">
    <property type="entry name" value="PEP-util_enz_mobile_dom"/>
</dbReference>
<dbReference type="InterPro" id="IPR040442">
    <property type="entry name" value="Pyrv_kinase-like_dom_sf"/>
</dbReference>
<evidence type="ECO:0000256" key="9">
    <source>
        <dbReference type="ARBA" id="ARBA00022679"/>
    </source>
</evidence>
<dbReference type="InterPro" id="IPR036637">
    <property type="entry name" value="Phosphohistidine_dom_sf"/>
</dbReference>
<dbReference type="SMART" id="SM00065">
    <property type="entry name" value="GAF"/>
    <property type="match status" value="1"/>
</dbReference>
<keyword evidence="13" id="KW-0460">Magnesium</keyword>
<dbReference type="Gene3D" id="3.20.20.60">
    <property type="entry name" value="Phosphoenolpyruvate-binding domains"/>
    <property type="match status" value="1"/>
</dbReference>
<name>A0ABX1TPA3_9GAMM</name>
<evidence type="ECO:0000256" key="1">
    <source>
        <dbReference type="ARBA" id="ARBA00000683"/>
    </source>
</evidence>
<dbReference type="InterPro" id="IPR006318">
    <property type="entry name" value="PTS_EI-like"/>
</dbReference>
<dbReference type="Proteomes" id="UP000760480">
    <property type="component" value="Unassembled WGS sequence"/>
</dbReference>
<keyword evidence="10" id="KW-0598">Phosphotransferase system</keyword>
<keyword evidence="11" id="KW-0479">Metal-binding</keyword>
<dbReference type="InterPro" id="IPR000121">
    <property type="entry name" value="PEP_util_C"/>
</dbReference>
<dbReference type="SUPFAM" id="SSF47831">
    <property type="entry name" value="Enzyme I of the PEP:sugar phosphotransferase system HPr-binding (sub)domain"/>
    <property type="match status" value="1"/>
</dbReference>
<comment type="caution">
    <text evidence="15">The sequence shown here is derived from an EMBL/GenBank/DDBJ whole genome shotgun (WGS) entry which is preliminary data.</text>
</comment>
<dbReference type="InterPro" id="IPR008731">
    <property type="entry name" value="PTS_EIN"/>
</dbReference>
<keyword evidence="16" id="KW-1185">Reference proteome</keyword>
<keyword evidence="7" id="KW-0963">Cytoplasm</keyword>
<accession>A0ABX1TPA3</accession>
<keyword evidence="12" id="KW-0418">Kinase</keyword>
<dbReference type="InterPro" id="IPR050499">
    <property type="entry name" value="PEP-utilizing_PTS_enzyme"/>
</dbReference>
<keyword evidence="6" id="KW-0813">Transport</keyword>
<gene>
    <name evidence="15" type="primary">ptsP</name>
    <name evidence="15" type="ORF">E4P82_11545</name>
</gene>
<dbReference type="Gene3D" id="3.50.30.10">
    <property type="entry name" value="Phosphohistidine domain"/>
    <property type="match status" value="1"/>
</dbReference>
<dbReference type="InterPro" id="IPR015813">
    <property type="entry name" value="Pyrv/PenolPyrv_kinase-like_dom"/>
</dbReference>
<evidence type="ECO:0000259" key="14">
    <source>
        <dbReference type="SMART" id="SM00065"/>
    </source>
</evidence>
<dbReference type="SUPFAM" id="SSF55781">
    <property type="entry name" value="GAF domain-like"/>
    <property type="match status" value="1"/>
</dbReference>
<evidence type="ECO:0000256" key="2">
    <source>
        <dbReference type="ARBA" id="ARBA00001946"/>
    </source>
</evidence>
<dbReference type="EMBL" id="SPMZ01000031">
    <property type="protein sequence ID" value="NMQ19776.1"/>
    <property type="molecule type" value="Genomic_DNA"/>
</dbReference>
<dbReference type="RefSeq" id="WP_169249038.1">
    <property type="nucleotide sequence ID" value="NZ_SPMZ01000031.1"/>
</dbReference>
<evidence type="ECO:0000256" key="7">
    <source>
        <dbReference type="ARBA" id="ARBA00022490"/>
    </source>
</evidence>
<keyword evidence="9 15" id="KW-0808">Transferase</keyword>
<dbReference type="NCBIfam" id="NF008283">
    <property type="entry name" value="PRK11061.1"/>
    <property type="match status" value="1"/>
</dbReference>
<proteinExistence type="inferred from homology"/>
<dbReference type="PROSITE" id="PS00742">
    <property type="entry name" value="PEP_ENZYMES_2"/>
    <property type="match status" value="1"/>
</dbReference>
<dbReference type="InterPro" id="IPR023151">
    <property type="entry name" value="PEP_util_CS"/>
</dbReference>
<reference evidence="15 16" key="1">
    <citation type="submission" date="2019-03" db="EMBL/GenBank/DDBJ databases">
        <title>Metabolic reconstructions from genomes of highly enriched 'Candidatus Accumulibacter' and 'Candidatus Competibacter' bioreactor populations.</title>
        <authorList>
            <person name="Annavajhala M.K."/>
            <person name="Welles L."/>
            <person name="Abbas B."/>
            <person name="Sorokin D."/>
            <person name="Park H."/>
            <person name="Van Loosdrecht M."/>
            <person name="Chandran K."/>
        </authorList>
    </citation>
    <scope>NUCLEOTIDE SEQUENCE [LARGE SCALE GENOMIC DNA]</scope>
    <source>
        <strain evidence="15 16">SBR_G</strain>
    </source>
</reference>
<dbReference type="InterPro" id="IPR036618">
    <property type="entry name" value="PtsI_HPr-bd_sf"/>
</dbReference>
<dbReference type="SUPFAM" id="SSF52009">
    <property type="entry name" value="Phosphohistidine domain"/>
    <property type="match status" value="1"/>
</dbReference>
<evidence type="ECO:0000256" key="11">
    <source>
        <dbReference type="ARBA" id="ARBA00022723"/>
    </source>
</evidence>
<dbReference type="InterPro" id="IPR003018">
    <property type="entry name" value="GAF"/>
</dbReference>
<keyword evidence="8" id="KW-0762">Sugar transport</keyword>
<dbReference type="Pfam" id="PF05524">
    <property type="entry name" value="PEP-utilisers_N"/>
    <property type="match status" value="1"/>
</dbReference>
<sequence>MLDILRRIVQDINATRDLSEALNLIVVEVKAAIHTDVCSVYMTDHTRGEHVLMATDGLRPGAVGKVRLKLGQGLTGLAATRAEPVNVDNAPAHPAFRYIAATGEAPFRGFIGVPIVRRRKVFGVLVSQQREQRKYTADEESFLVTLAAQLAGCINQAEIRQALERLDDDALSGTLFLEGVASARGLAIGEAVVVFPATALDRVPDKDIDDPEAEASRFRQAVAAELAELQRLSERMRLLLAAGDRALFDAYGLLLSSDSLVNGTLERIIAGNWAPGALRATVLEYANIFAEMDDPYLRERAADILDLGQRLLDRLQEEQVVNRHYPDHTILMGEEISVSQLLDVPPEKLKGLVSVRGTGTSHVALLARGLGVPAVFGVSNLPPGRLNGREVAVDGYTVRVCIQPSSALRQEYLKLIAEEAELSRGLQHLRDLPAETLDEHRLELHANSGLFADIAAARNSGVQGVGLYRSELHFFLRDRFPGEEEQATIYTRVLRIMEPHPVVLRTLDVGGDKPLPYFPISEQNPFLGWRGIRISLDQPDLFKTQLRAMLRAGAVYPNLAILFPMIGGVGELSEALDLLRCSEVELREDGVPVRTPRVGIMVEVPSAVYQIDRLVRMVDFVSVGSNDLTQYLLAVDRNNDRVAKLYDPLHPAVLLAIRQVVEGGQAAGKPVGVCGEMAGDPASALLLMAMGVDSLSMNLGSLLKIKWMIRSIRYEATQDVLAEAMRMDNAAAIREHANTFLDQQGLSSLLRVGK</sequence>
<evidence type="ECO:0000256" key="6">
    <source>
        <dbReference type="ARBA" id="ARBA00022448"/>
    </source>
</evidence>
<feature type="domain" description="GAF" evidence="14">
    <location>
        <begin position="17"/>
        <end position="164"/>
    </location>
</feature>
<evidence type="ECO:0000256" key="10">
    <source>
        <dbReference type="ARBA" id="ARBA00022683"/>
    </source>
</evidence>